<evidence type="ECO:0000313" key="10">
    <source>
        <dbReference type="EMBL" id="KAG1342196.1"/>
    </source>
</evidence>
<comment type="caution">
    <text evidence="10">The sequence shown here is derived from an EMBL/GenBank/DDBJ whole genome shotgun (WGS) entry which is preliminary data.</text>
</comment>
<dbReference type="Proteomes" id="UP000797356">
    <property type="component" value="Chromosome 5"/>
</dbReference>
<organism evidence="10 11">
    <name type="scientific">Cocos nucifera</name>
    <name type="common">Coconut palm</name>
    <dbReference type="NCBI Taxonomy" id="13894"/>
    <lineage>
        <taxon>Eukaryota</taxon>
        <taxon>Viridiplantae</taxon>
        <taxon>Streptophyta</taxon>
        <taxon>Embryophyta</taxon>
        <taxon>Tracheophyta</taxon>
        <taxon>Spermatophyta</taxon>
        <taxon>Magnoliopsida</taxon>
        <taxon>Liliopsida</taxon>
        <taxon>Arecaceae</taxon>
        <taxon>Arecoideae</taxon>
        <taxon>Cocoseae</taxon>
        <taxon>Attaleinae</taxon>
        <taxon>Cocos</taxon>
    </lineage>
</organism>
<evidence type="ECO:0000256" key="8">
    <source>
        <dbReference type="SAM" id="MobiDB-lite"/>
    </source>
</evidence>
<dbReference type="GO" id="GO:0010344">
    <property type="term" value="P:seed oilbody biogenesis"/>
    <property type="evidence" value="ECO:0007669"/>
    <property type="project" value="TreeGrafter"/>
</dbReference>
<keyword evidence="11" id="KW-1185">Reference proteome</keyword>
<comment type="subcellular location">
    <subcellularLocation>
        <location evidence="7">Lipid droplet</location>
    </subcellularLocation>
    <subcellularLocation>
        <location evidence="7">Membrane</location>
        <topology evidence="7">Multi-pass membrane protein</topology>
    </subcellularLocation>
</comment>
<protein>
    <recommendedName>
        <fullName evidence="7">Oleosin</fullName>
    </recommendedName>
</protein>
<dbReference type="PANTHER" id="PTHR33203:SF44">
    <property type="entry name" value="OLEOSIN 20.3 KDA"/>
    <property type="match status" value="1"/>
</dbReference>
<keyword evidence="6 9" id="KW-0472">Membrane</keyword>
<feature type="transmembrane region" description="Helical" evidence="9">
    <location>
        <begin position="52"/>
        <end position="80"/>
    </location>
</feature>
<reference evidence="10" key="1">
    <citation type="journal article" date="2017" name="Gigascience">
        <title>The genome draft of coconut (Cocos nucifera).</title>
        <authorList>
            <person name="Xiao Y."/>
            <person name="Xu P."/>
            <person name="Fan H."/>
            <person name="Baudouin L."/>
            <person name="Xia W."/>
            <person name="Bocs S."/>
            <person name="Xu J."/>
            <person name="Li Q."/>
            <person name="Guo A."/>
            <person name="Zhou L."/>
            <person name="Li J."/>
            <person name="Wu Y."/>
            <person name="Ma Z."/>
            <person name="Armero A."/>
            <person name="Issali A.E."/>
            <person name="Liu N."/>
            <person name="Peng M."/>
            <person name="Yang Y."/>
        </authorList>
    </citation>
    <scope>NUCLEOTIDE SEQUENCE</scope>
    <source>
        <tissue evidence="10">Spear leaf of Hainan Tall coconut</tissue>
    </source>
</reference>
<name>A0A8K0I8R4_COCNU</name>
<proteinExistence type="inferred from homology"/>
<reference evidence="10" key="2">
    <citation type="submission" date="2019-07" db="EMBL/GenBank/DDBJ databases">
        <authorList>
            <person name="Yang Y."/>
            <person name="Bocs S."/>
            <person name="Baudouin L."/>
        </authorList>
    </citation>
    <scope>NUCLEOTIDE SEQUENCE</scope>
    <source>
        <tissue evidence="10">Spear leaf of Hainan Tall coconut</tissue>
    </source>
</reference>
<gene>
    <name evidence="10" type="ORF">COCNU_05G004250</name>
</gene>
<feature type="region of interest" description="Disordered" evidence="8">
    <location>
        <begin position="137"/>
        <end position="169"/>
    </location>
</feature>
<dbReference type="PROSITE" id="PS00811">
    <property type="entry name" value="OLEOSINS"/>
    <property type="match status" value="1"/>
</dbReference>
<comment type="similarity">
    <text evidence="2 7">Belongs to the oleosin family.</text>
</comment>
<keyword evidence="4 9" id="KW-0812">Transmembrane</keyword>
<dbReference type="OrthoDB" id="1929188at2759"/>
<dbReference type="InterPro" id="IPR000136">
    <property type="entry name" value="Oleosin"/>
</dbReference>
<keyword evidence="3 7" id="KW-0551">Lipid droplet</keyword>
<feature type="compositionally biased region" description="Polar residues" evidence="8">
    <location>
        <begin position="160"/>
        <end position="169"/>
    </location>
</feature>
<evidence type="ECO:0000256" key="1">
    <source>
        <dbReference type="ARBA" id="ARBA00002582"/>
    </source>
</evidence>
<evidence type="ECO:0000256" key="9">
    <source>
        <dbReference type="SAM" id="Phobius"/>
    </source>
</evidence>
<evidence type="ECO:0000256" key="4">
    <source>
        <dbReference type="ARBA" id="ARBA00022692"/>
    </source>
</evidence>
<keyword evidence="5 9" id="KW-1133">Transmembrane helix</keyword>
<dbReference type="PANTHER" id="PTHR33203">
    <property type="entry name" value="OLEOSIN"/>
    <property type="match status" value="1"/>
</dbReference>
<dbReference type="Pfam" id="PF01277">
    <property type="entry name" value="Oleosin"/>
    <property type="match status" value="1"/>
</dbReference>
<comment type="function">
    <text evidence="1">May have a structural role to stabilize the lipid body during desiccation of the seed by preventing coalescence of the oil. Probably interacts with both lipid and phospholipid moieties of lipid bodies. May also provide recognition signals for specific lipase anchorage in lipolysis during seedling growth.</text>
</comment>
<evidence type="ECO:0000313" key="11">
    <source>
        <dbReference type="Proteomes" id="UP000797356"/>
    </source>
</evidence>
<dbReference type="GO" id="GO:0019915">
    <property type="term" value="P:lipid storage"/>
    <property type="evidence" value="ECO:0007669"/>
    <property type="project" value="TreeGrafter"/>
</dbReference>
<evidence type="ECO:0000256" key="6">
    <source>
        <dbReference type="ARBA" id="ARBA00023136"/>
    </source>
</evidence>
<feature type="transmembrane region" description="Helical" evidence="9">
    <location>
        <begin position="86"/>
        <end position="109"/>
    </location>
</feature>
<feature type="region of interest" description="Disordered" evidence="8">
    <location>
        <begin position="1"/>
        <end position="32"/>
    </location>
</feature>
<dbReference type="GO" id="GO:0012511">
    <property type="term" value="C:monolayer-surrounded lipid storage body"/>
    <property type="evidence" value="ECO:0007669"/>
    <property type="project" value="InterPro"/>
</dbReference>
<sequence>MPPLSPLSSSPVSTSFSPSSSSFSPPLGDMAERRPEGLKGFLSEKGPSKSQVLAVVAVFPIGGLLLILSGVTLTASVIGLAVATPLFILFSPVLVPAAIAIGLAVTGFLTSGAFGVTGLSSLSCFVEDARRLASKASEQLEQARQRMTEAGGQLGKQTKEATQGTQGRT</sequence>
<dbReference type="GO" id="GO:0016020">
    <property type="term" value="C:membrane"/>
    <property type="evidence" value="ECO:0007669"/>
    <property type="project" value="UniProtKB-SubCell"/>
</dbReference>
<dbReference type="AlphaFoldDB" id="A0A8K0I8R4"/>
<evidence type="ECO:0000256" key="3">
    <source>
        <dbReference type="ARBA" id="ARBA00022677"/>
    </source>
</evidence>
<feature type="compositionally biased region" description="Low complexity" evidence="8">
    <location>
        <begin position="1"/>
        <end position="27"/>
    </location>
</feature>
<evidence type="ECO:0000256" key="5">
    <source>
        <dbReference type="ARBA" id="ARBA00022989"/>
    </source>
</evidence>
<evidence type="ECO:0000256" key="7">
    <source>
        <dbReference type="RuleBase" id="RU000540"/>
    </source>
</evidence>
<dbReference type="GO" id="GO:0050826">
    <property type="term" value="P:response to freezing"/>
    <property type="evidence" value="ECO:0007669"/>
    <property type="project" value="TreeGrafter"/>
</dbReference>
<accession>A0A8K0I8R4</accession>
<dbReference type="EMBL" id="CM017876">
    <property type="protein sequence ID" value="KAG1342196.1"/>
    <property type="molecule type" value="Genomic_DNA"/>
</dbReference>
<evidence type="ECO:0000256" key="2">
    <source>
        <dbReference type="ARBA" id="ARBA00010858"/>
    </source>
</evidence>